<accession>A0A9Q0QYG5</accession>
<feature type="domain" description="F-box" evidence="1">
    <location>
        <begin position="11"/>
        <end position="52"/>
    </location>
</feature>
<dbReference type="SMART" id="SM00256">
    <property type="entry name" value="FBOX"/>
    <property type="match status" value="1"/>
</dbReference>
<dbReference type="InterPro" id="IPR036047">
    <property type="entry name" value="F-box-like_dom_sf"/>
</dbReference>
<dbReference type="PANTHER" id="PTHR31293:SF12">
    <property type="entry name" value="RNI-LIKE SUPERFAMILY PROTEIN"/>
    <property type="match status" value="1"/>
</dbReference>
<dbReference type="Proteomes" id="UP001141806">
    <property type="component" value="Unassembled WGS sequence"/>
</dbReference>
<dbReference type="SUPFAM" id="SSF81383">
    <property type="entry name" value="F-box domain"/>
    <property type="match status" value="1"/>
</dbReference>
<dbReference type="InterPro" id="IPR006566">
    <property type="entry name" value="FBD"/>
</dbReference>
<sequence length="368" mass="42813">MPGNIDLFDFLSDSLLILIVSFLPFKEAAKTSILSKRWRYIWHSTRNIEFNESSFSTHHVLPTDGREAQKHVFVDYIRKWMSLYQEPKVDRFRLSISYPYEFHAEIEMWLRAVINRNVDELDLNFYWLGCEGRLPNVHIATHMRKLCMCHCYPLHSSFNISMPSLRSFKYFGSVRGFQLQELTSIEEADLDFGLAYGLPNRRLASISPPLYLEARHLIIKVGLLAKELLGIVMLLIYCPMLDTLSVKLGFGRQVKVGPYGRKFNADDHLYEINLKAFLRRHEVHFQGLKEKLKVVEVEGYRGSRYEEELVHFLMEEAQVLEKITITSMEMVPGDQGHPDKYFQNAQRVLGFGRASHSLTFSINSGNHK</sequence>
<dbReference type="InterPro" id="IPR001810">
    <property type="entry name" value="F-box_dom"/>
</dbReference>
<gene>
    <name evidence="2" type="ORF">NE237_001814</name>
</gene>
<keyword evidence="3" id="KW-1185">Reference proteome</keyword>
<comment type="caution">
    <text evidence="2">The sequence shown here is derived from an EMBL/GenBank/DDBJ whole genome shotgun (WGS) entry which is preliminary data.</text>
</comment>
<dbReference type="Pfam" id="PF08387">
    <property type="entry name" value="FBD"/>
    <property type="match status" value="1"/>
</dbReference>
<name>A0A9Q0QYG5_9MAGN</name>
<reference evidence="2" key="1">
    <citation type="journal article" date="2023" name="Plant J.">
        <title>The genome of the king protea, Protea cynaroides.</title>
        <authorList>
            <person name="Chang J."/>
            <person name="Duong T.A."/>
            <person name="Schoeman C."/>
            <person name="Ma X."/>
            <person name="Roodt D."/>
            <person name="Barker N."/>
            <person name="Li Z."/>
            <person name="Van de Peer Y."/>
            <person name="Mizrachi E."/>
        </authorList>
    </citation>
    <scope>NUCLEOTIDE SEQUENCE</scope>
    <source>
        <tissue evidence="2">Young leaves</tissue>
    </source>
</reference>
<organism evidence="2 3">
    <name type="scientific">Protea cynaroides</name>
    <dbReference type="NCBI Taxonomy" id="273540"/>
    <lineage>
        <taxon>Eukaryota</taxon>
        <taxon>Viridiplantae</taxon>
        <taxon>Streptophyta</taxon>
        <taxon>Embryophyta</taxon>
        <taxon>Tracheophyta</taxon>
        <taxon>Spermatophyta</taxon>
        <taxon>Magnoliopsida</taxon>
        <taxon>Proteales</taxon>
        <taxon>Proteaceae</taxon>
        <taxon>Protea</taxon>
    </lineage>
</organism>
<dbReference type="CDD" id="cd22160">
    <property type="entry name" value="F-box_AtFBL13-like"/>
    <property type="match status" value="1"/>
</dbReference>
<evidence type="ECO:0000259" key="1">
    <source>
        <dbReference type="SMART" id="SM00256"/>
    </source>
</evidence>
<dbReference type="AlphaFoldDB" id="A0A9Q0QYG5"/>
<dbReference type="EMBL" id="JAMYWD010000003">
    <property type="protein sequence ID" value="KAJ4976708.1"/>
    <property type="molecule type" value="Genomic_DNA"/>
</dbReference>
<evidence type="ECO:0000313" key="3">
    <source>
        <dbReference type="Proteomes" id="UP001141806"/>
    </source>
</evidence>
<protein>
    <recommendedName>
        <fullName evidence="1">F-box domain-containing protein</fullName>
    </recommendedName>
</protein>
<dbReference type="InterPro" id="IPR055294">
    <property type="entry name" value="FBL60-like"/>
</dbReference>
<proteinExistence type="predicted"/>
<evidence type="ECO:0000313" key="2">
    <source>
        <dbReference type="EMBL" id="KAJ4976708.1"/>
    </source>
</evidence>
<dbReference type="InterPro" id="IPR053781">
    <property type="entry name" value="F-box_AtFBL13-like"/>
</dbReference>
<dbReference type="OrthoDB" id="673865at2759"/>
<dbReference type="Pfam" id="PF00646">
    <property type="entry name" value="F-box"/>
    <property type="match status" value="1"/>
</dbReference>
<dbReference type="PANTHER" id="PTHR31293">
    <property type="entry name" value="RNI-LIKE SUPERFAMILY PROTEIN"/>
    <property type="match status" value="1"/>
</dbReference>